<dbReference type="InterPro" id="IPR016461">
    <property type="entry name" value="COMT-like"/>
</dbReference>
<dbReference type="PROSITE" id="PS51683">
    <property type="entry name" value="SAM_OMT_II"/>
    <property type="match status" value="1"/>
</dbReference>
<feature type="domain" description="O-methyltransferase C-terminal" evidence="4">
    <location>
        <begin position="116"/>
        <end position="322"/>
    </location>
</feature>
<accession>A0ABS6HLD4</accession>
<gene>
    <name evidence="6" type="ORF">KL859_11425</name>
</gene>
<dbReference type="EMBL" id="JAHBOM010000007">
    <property type="protein sequence ID" value="MBU8823484.1"/>
    <property type="molecule type" value="Genomic_DNA"/>
</dbReference>
<name>A0ABS6HLD4_MYCGD</name>
<keyword evidence="2" id="KW-0808">Transferase</keyword>
<comment type="caution">
    <text evidence="6">The sequence shown here is derived from an EMBL/GenBank/DDBJ whole genome shotgun (WGS) entry which is preliminary data.</text>
</comment>
<dbReference type="Pfam" id="PF08100">
    <property type="entry name" value="Dimerisation"/>
    <property type="match status" value="1"/>
</dbReference>
<evidence type="ECO:0000313" key="6">
    <source>
        <dbReference type="EMBL" id="MBU8823484.1"/>
    </source>
</evidence>
<dbReference type="SUPFAM" id="SSF53335">
    <property type="entry name" value="S-adenosyl-L-methionine-dependent methyltransferases"/>
    <property type="match status" value="1"/>
</dbReference>
<dbReference type="CDD" id="cd02440">
    <property type="entry name" value="AdoMet_MTases"/>
    <property type="match status" value="1"/>
</dbReference>
<keyword evidence="1 6" id="KW-0489">Methyltransferase</keyword>
<dbReference type="PANTHER" id="PTHR43712:SF2">
    <property type="entry name" value="O-METHYLTRANSFERASE CICE"/>
    <property type="match status" value="1"/>
</dbReference>
<dbReference type="Gene3D" id="3.40.50.150">
    <property type="entry name" value="Vaccinia Virus protein VP39"/>
    <property type="match status" value="1"/>
</dbReference>
<sequence length="341" mass="36796">MATRSVPAALSDHERMMSMLTGFWVTQIAHAAAVFNIADHLATGTDTVEAIASAETTDVDATRRLLRACASLGLVTSTDGVHFAGTSLLGTLRRDAPNSLRGWALAQSAPGHWLPWGRLPDAIRTGERQIKAAHGTETYFDYLAENLEEARHFTEAMSNVSAAAAIEIANVLDTEGVDYALDIGGANGELVRALMRANPALRGGVVDLPHVVPDAIEAARKDGLQDRFTAREGDFFESVPPADLYTLKYVLHDWDDETCIRILKNCRASLQDGGRVVVLEQLVGDLRSADATTQMDINMLVMTGGRERDLAEFDALFEAAGLRRTSVGYGGQFAIIETVAV</sequence>
<dbReference type="InterPro" id="IPR036390">
    <property type="entry name" value="WH_DNA-bd_sf"/>
</dbReference>
<dbReference type="Proteomes" id="UP000696413">
    <property type="component" value="Unassembled WGS sequence"/>
</dbReference>
<protein>
    <submittedName>
        <fullName evidence="6">Methyltransferase</fullName>
    </submittedName>
</protein>
<dbReference type="GO" id="GO:0008168">
    <property type="term" value="F:methyltransferase activity"/>
    <property type="evidence" value="ECO:0007669"/>
    <property type="project" value="UniProtKB-KW"/>
</dbReference>
<evidence type="ECO:0000256" key="1">
    <source>
        <dbReference type="ARBA" id="ARBA00022603"/>
    </source>
</evidence>
<dbReference type="PANTHER" id="PTHR43712">
    <property type="entry name" value="PUTATIVE (AFU_ORTHOLOGUE AFUA_4G14580)-RELATED"/>
    <property type="match status" value="1"/>
</dbReference>
<dbReference type="InterPro" id="IPR029063">
    <property type="entry name" value="SAM-dependent_MTases_sf"/>
</dbReference>
<dbReference type="InterPro" id="IPR036388">
    <property type="entry name" value="WH-like_DNA-bd_sf"/>
</dbReference>
<reference evidence="6 7" key="1">
    <citation type="submission" date="2021-05" db="EMBL/GenBank/DDBJ databases">
        <title>Draft Genome Sequences of Clinical Respiratory Isolates of Mycobacterium goodii Recovered in Ireland.</title>
        <authorList>
            <person name="Flanagan P.R."/>
            <person name="Mok S."/>
            <person name="Roycroft E."/>
            <person name="Rogers T.R."/>
            <person name="Fitzgibbon M."/>
        </authorList>
    </citation>
    <scope>NUCLEOTIDE SEQUENCE [LARGE SCALE GENOMIC DNA]</scope>
    <source>
        <strain evidence="6 7">14IE55</strain>
    </source>
</reference>
<organism evidence="6 7">
    <name type="scientific">Mycolicibacterium goodii</name>
    <name type="common">Mycobacterium goodii</name>
    <dbReference type="NCBI Taxonomy" id="134601"/>
    <lineage>
        <taxon>Bacteria</taxon>
        <taxon>Bacillati</taxon>
        <taxon>Actinomycetota</taxon>
        <taxon>Actinomycetes</taxon>
        <taxon>Mycobacteriales</taxon>
        <taxon>Mycobacteriaceae</taxon>
        <taxon>Mycolicibacterium</taxon>
    </lineage>
</organism>
<feature type="domain" description="O-methyltransferase dimerisation" evidence="5">
    <location>
        <begin position="17"/>
        <end position="79"/>
    </location>
</feature>
<evidence type="ECO:0000313" key="7">
    <source>
        <dbReference type="Proteomes" id="UP000696413"/>
    </source>
</evidence>
<dbReference type="InterPro" id="IPR012967">
    <property type="entry name" value="COMT_dimerisation"/>
</dbReference>
<proteinExistence type="predicted"/>
<dbReference type="GO" id="GO:0032259">
    <property type="term" value="P:methylation"/>
    <property type="evidence" value="ECO:0007669"/>
    <property type="project" value="UniProtKB-KW"/>
</dbReference>
<keyword evidence="7" id="KW-1185">Reference proteome</keyword>
<dbReference type="InterPro" id="IPR001077">
    <property type="entry name" value="COMT_C"/>
</dbReference>
<dbReference type="Gene3D" id="1.10.10.10">
    <property type="entry name" value="Winged helix-like DNA-binding domain superfamily/Winged helix DNA-binding domain"/>
    <property type="match status" value="1"/>
</dbReference>
<evidence type="ECO:0000259" key="5">
    <source>
        <dbReference type="Pfam" id="PF08100"/>
    </source>
</evidence>
<keyword evidence="3" id="KW-0949">S-adenosyl-L-methionine</keyword>
<evidence type="ECO:0000256" key="3">
    <source>
        <dbReference type="ARBA" id="ARBA00022691"/>
    </source>
</evidence>
<dbReference type="SUPFAM" id="SSF46785">
    <property type="entry name" value="Winged helix' DNA-binding domain"/>
    <property type="match status" value="1"/>
</dbReference>
<dbReference type="RefSeq" id="WP_073679116.1">
    <property type="nucleotide sequence ID" value="NZ_JAHBOJ010000053.1"/>
</dbReference>
<dbReference type="PIRSF" id="PIRSF005739">
    <property type="entry name" value="O-mtase"/>
    <property type="match status" value="1"/>
</dbReference>
<evidence type="ECO:0000259" key="4">
    <source>
        <dbReference type="Pfam" id="PF00891"/>
    </source>
</evidence>
<dbReference type="Pfam" id="PF00891">
    <property type="entry name" value="Methyltransf_2"/>
    <property type="match status" value="1"/>
</dbReference>
<evidence type="ECO:0000256" key="2">
    <source>
        <dbReference type="ARBA" id="ARBA00022679"/>
    </source>
</evidence>